<comment type="caution">
    <text evidence="1">The sequence shown here is derived from an EMBL/GenBank/DDBJ whole genome shotgun (WGS) entry which is preliminary data.</text>
</comment>
<proteinExistence type="predicted"/>
<gene>
    <name evidence="1" type="ORF">PIB30_001488</name>
</gene>
<organism evidence="1 2">
    <name type="scientific">Stylosanthes scabra</name>
    <dbReference type="NCBI Taxonomy" id="79078"/>
    <lineage>
        <taxon>Eukaryota</taxon>
        <taxon>Viridiplantae</taxon>
        <taxon>Streptophyta</taxon>
        <taxon>Embryophyta</taxon>
        <taxon>Tracheophyta</taxon>
        <taxon>Spermatophyta</taxon>
        <taxon>Magnoliopsida</taxon>
        <taxon>eudicotyledons</taxon>
        <taxon>Gunneridae</taxon>
        <taxon>Pentapetalae</taxon>
        <taxon>rosids</taxon>
        <taxon>fabids</taxon>
        <taxon>Fabales</taxon>
        <taxon>Fabaceae</taxon>
        <taxon>Papilionoideae</taxon>
        <taxon>50 kb inversion clade</taxon>
        <taxon>dalbergioids sensu lato</taxon>
        <taxon>Dalbergieae</taxon>
        <taxon>Pterocarpus clade</taxon>
        <taxon>Stylosanthes</taxon>
    </lineage>
</organism>
<dbReference type="Proteomes" id="UP001341840">
    <property type="component" value="Unassembled WGS sequence"/>
</dbReference>
<dbReference type="EMBL" id="JASCZI010000003">
    <property type="protein sequence ID" value="MED6106092.1"/>
    <property type="molecule type" value="Genomic_DNA"/>
</dbReference>
<name>A0ABU6Q3J8_9FABA</name>
<reference evidence="1 2" key="1">
    <citation type="journal article" date="2023" name="Plants (Basel)">
        <title>Bridging the Gap: Combining Genomics and Transcriptomics Approaches to Understand Stylosanthes scabra, an Orphan Legume from the Brazilian Caatinga.</title>
        <authorList>
            <person name="Ferreira-Neto J.R.C."/>
            <person name="da Silva M.D."/>
            <person name="Binneck E."/>
            <person name="de Melo N.F."/>
            <person name="da Silva R.H."/>
            <person name="de Melo A.L.T.M."/>
            <person name="Pandolfi V."/>
            <person name="Bustamante F.O."/>
            <person name="Brasileiro-Vidal A.C."/>
            <person name="Benko-Iseppon A.M."/>
        </authorList>
    </citation>
    <scope>NUCLEOTIDE SEQUENCE [LARGE SCALE GENOMIC DNA]</scope>
    <source>
        <tissue evidence="1">Leaves</tissue>
    </source>
</reference>
<sequence length="83" mass="9188">MAGSAVSAIYATGFLGLIGEKVDAIDHYNTELDKLSKGEGDNIFLQHSEEKVQTFLSDGTMLVPMMQRPEREVLMVLSRTNKN</sequence>
<accession>A0ABU6Q3J8</accession>
<evidence type="ECO:0000313" key="1">
    <source>
        <dbReference type="EMBL" id="MED6106092.1"/>
    </source>
</evidence>
<evidence type="ECO:0000313" key="2">
    <source>
        <dbReference type="Proteomes" id="UP001341840"/>
    </source>
</evidence>
<protein>
    <submittedName>
        <fullName evidence="1">Uncharacterized protein</fullName>
    </submittedName>
</protein>
<keyword evidence="2" id="KW-1185">Reference proteome</keyword>